<dbReference type="PATRIC" id="fig|472175.3.peg.819"/>
<dbReference type="OrthoDB" id="9153930at2"/>
<dbReference type="EMBL" id="JMQM01000001">
    <property type="protein sequence ID" value="KFB09788.1"/>
    <property type="molecule type" value="Genomic_DNA"/>
</dbReference>
<keyword evidence="3" id="KW-1185">Reference proteome</keyword>
<name>A0A084UA02_9HYPH</name>
<evidence type="ECO:0008006" key="4">
    <source>
        <dbReference type="Google" id="ProtNLM"/>
    </source>
</evidence>
<dbReference type="RefSeq" id="WP_051913752.1">
    <property type="nucleotide sequence ID" value="NZ_JMQM01000001.1"/>
</dbReference>
<comment type="caution">
    <text evidence="2">The sequence shown here is derived from an EMBL/GenBank/DDBJ whole genome shotgun (WGS) entry which is preliminary data.</text>
</comment>
<accession>A0A084UA02</accession>
<sequence length="211" mass="23464">MRIPFLVAVATLSLTVAAQGQSPVSQTLTQSKLEHEISDIGKGSMLGQVTYRDAARLDGHEWIKAKALEMAKTTDRADEFEQVTTILDLKRIAIAEADISGEWQCRTIKLGGPAPLVIYDWFDCEISGDEWRLEKTSGSQRTAGRFYTLGEDKLAYLGSYHVAGDPAPDYGSGPESDQAGFAFMSAADHWWIEFPAPYRESLLDILEFRRQ</sequence>
<keyword evidence="1" id="KW-0732">Signal</keyword>
<evidence type="ECO:0000313" key="2">
    <source>
        <dbReference type="EMBL" id="KFB09788.1"/>
    </source>
</evidence>
<feature type="signal peptide" evidence="1">
    <location>
        <begin position="1"/>
        <end position="18"/>
    </location>
</feature>
<protein>
    <recommendedName>
        <fullName evidence="4">DUF4893 domain-containing protein</fullName>
    </recommendedName>
</protein>
<dbReference type="Pfam" id="PF16233">
    <property type="entry name" value="DUF4893"/>
    <property type="match status" value="1"/>
</dbReference>
<dbReference type="STRING" id="472175.EL18_00807"/>
<dbReference type="Proteomes" id="UP000053675">
    <property type="component" value="Unassembled WGS sequence"/>
</dbReference>
<evidence type="ECO:0000256" key="1">
    <source>
        <dbReference type="SAM" id="SignalP"/>
    </source>
</evidence>
<reference evidence="2 3" key="1">
    <citation type="submission" date="2014-05" db="EMBL/GenBank/DDBJ databases">
        <title>Draft Genome Sequence of Nitratireductor basaltis Strain UMTGB225, A Marine Bacterium Isolated from Green Barrel Tunicate.</title>
        <authorList>
            <person name="Gan H.Y."/>
        </authorList>
    </citation>
    <scope>NUCLEOTIDE SEQUENCE [LARGE SCALE GENOMIC DNA]</scope>
    <source>
        <strain evidence="2 3">UMTGB225</strain>
    </source>
</reference>
<dbReference type="InterPro" id="IPR032609">
    <property type="entry name" value="DUF4893"/>
</dbReference>
<dbReference type="AlphaFoldDB" id="A0A084UA02"/>
<dbReference type="eggNOG" id="ENOG5032X9B">
    <property type="taxonomic scope" value="Bacteria"/>
</dbReference>
<evidence type="ECO:0000313" key="3">
    <source>
        <dbReference type="Proteomes" id="UP000053675"/>
    </source>
</evidence>
<proteinExistence type="predicted"/>
<gene>
    <name evidence="2" type="ORF">EL18_00807</name>
</gene>
<organism evidence="2 3">
    <name type="scientific">Nitratireductor basaltis</name>
    <dbReference type="NCBI Taxonomy" id="472175"/>
    <lineage>
        <taxon>Bacteria</taxon>
        <taxon>Pseudomonadati</taxon>
        <taxon>Pseudomonadota</taxon>
        <taxon>Alphaproteobacteria</taxon>
        <taxon>Hyphomicrobiales</taxon>
        <taxon>Phyllobacteriaceae</taxon>
        <taxon>Nitratireductor</taxon>
    </lineage>
</organism>
<feature type="chain" id="PRO_5001783096" description="DUF4893 domain-containing protein" evidence="1">
    <location>
        <begin position="19"/>
        <end position="211"/>
    </location>
</feature>